<protein>
    <submittedName>
        <fullName evidence="1">Uncharacterized protein</fullName>
    </submittedName>
</protein>
<keyword evidence="2" id="KW-1185">Reference proteome</keyword>
<comment type="caution">
    <text evidence="1">The sequence shown here is derived from an EMBL/GenBank/DDBJ whole genome shotgun (WGS) entry which is preliminary data.</text>
</comment>
<organism evidence="1 2">
    <name type="scientific">Trichothecium roseum</name>
    <dbReference type="NCBI Taxonomy" id="47278"/>
    <lineage>
        <taxon>Eukaryota</taxon>
        <taxon>Fungi</taxon>
        <taxon>Dikarya</taxon>
        <taxon>Ascomycota</taxon>
        <taxon>Pezizomycotina</taxon>
        <taxon>Sordariomycetes</taxon>
        <taxon>Hypocreomycetidae</taxon>
        <taxon>Hypocreales</taxon>
        <taxon>Hypocreales incertae sedis</taxon>
        <taxon>Trichothecium</taxon>
    </lineage>
</organism>
<accession>A0ACC0VAW6</accession>
<reference evidence="1" key="1">
    <citation type="submission" date="2022-10" db="EMBL/GenBank/DDBJ databases">
        <title>Complete Genome of Trichothecium roseum strain YXFP-22015, a Plant Pathogen Isolated from Citrus.</title>
        <authorList>
            <person name="Wang Y."/>
            <person name="Zhu L."/>
        </authorList>
    </citation>
    <scope>NUCLEOTIDE SEQUENCE</scope>
    <source>
        <strain evidence="1">YXFP-22015</strain>
    </source>
</reference>
<name>A0ACC0VAW6_9HYPO</name>
<dbReference type="EMBL" id="CM047940">
    <property type="protein sequence ID" value="KAI9903527.1"/>
    <property type="molecule type" value="Genomic_DNA"/>
</dbReference>
<gene>
    <name evidence="1" type="ORF">N3K66_000056</name>
</gene>
<evidence type="ECO:0000313" key="1">
    <source>
        <dbReference type="EMBL" id="KAI9903527.1"/>
    </source>
</evidence>
<proteinExistence type="predicted"/>
<evidence type="ECO:0000313" key="2">
    <source>
        <dbReference type="Proteomes" id="UP001163324"/>
    </source>
</evidence>
<dbReference type="Proteomes" id="UP001163324">
    <property type="component" value="Chromosome 1"/>
</dbReference>
<sequence>MVVEYGKAKLWLPEADNVTAEEPYFLLDATHRGDMYHIRAAMMKGDMKHSVYLYNCKADNKSAQQVRDYLTRSALSYGKHAIVVPWESKEGPPKTKGDPPVDGCFLDKEKVKKWKSGGKKDLNVCGEHLATKEIGKLDAFPKSMLDGMAILEKETITALDEKFTKLCQDEKKWKKQLNADHSTLLLLFRDTGTASDTGVHPELDSGNDSLKTIDDIVKGLAAPQGTPAPRTVLCGNDKSIGSIPSIGHYWKEFEVPKEMQDKDNSRDAEAYFLKWAYDKGYYKMAVGFRSGALDLFTFMGIPTVSISLGEYVAEDRHRQLAKGPYKRINVQYTHPRQASTGYIKQLYKKEEYPPAFFAAWWEGRNGPPSPYRQRAPTATEKKKRATAPVDFKHLDRAVVGVGLRVAAERYLKWQTTAQQPQSSVAAIPYEVTDTDARFWYPSDLAGEKLVKEREAREKADKEGLAERKKEEKELWQPDDQLKILTDRSGRDWMSVRNYVSPDAGDE</sequence>